<protein>
    <submittedName>
        <fullName evidence="1">Uncharacterized protein</fullName>
    </submittedName>
</protein>
<dbReference type="Proteomes" id="UP000199477">
    <property type="component" value="Unassembled WGS sequence"/>
</dbReference>
<keyword evidence="2" id="KW-1185">Reference proteome</keyword>
<name>A0A1I1XJ08_9GAMM</name>
<sequence>MRIYGYIDEEASAEKSGPMVLSEVTLVASPEELRNIASFLVSSAQRMERMGASYDHEHLADKQPGFDDSPHLIVFNPVHFHGTGDR</sequence>
<organism evidence="1 2">
    <name type="scientific">Dyella marensis</name>
    <dbReference type="NCBI Taxonomy" id="500610"/>
    <lineage>
        <taxon>Bacteria</taxon>
        <taxon>Pseudomonadati</taxon>
        <taxon>Pseudomonadota</taxon>
        <taxon>Gammaproteobacteria</taxon>
        <taxon>Lysobacterales</taxon>
        <taxon>Rhodanobacteraceae</taxon>
        <taxon>Dyella</taxon>
    </lineage>
</organism>
<dbReference type="RefSeq" id="WP_143096422.1">
    <property type="nucleotide sequence ID" value="NZ_FONH01000001.1"/>
</dbReference>
<proteinExistence type="predicted"/>
<dbReference type="AlphaFoldDB" id="A0A1I1XJ08"/>
<dbReference type="STRING" id="500610.SAMN02799615_00256"/>
<evidence type="ECO:0000313" key="2">
    <source>
        <dbReference type="Proteomes" id="UP000199477"/>
    </source>
</evidence>
<dbReference type="InterPro" id="IPR029083">
    <property type="entry name" value="Imm32"/>
</dbReference>
<dbReference type="Pfam" id="PF15566">
    <property type="entry name" value="Imm32"/>
    <property type="match status" value="1"/>
</dbReference>
<accession>A0A1I1XJ08</accession>
<gene>
    <name evidence="1" type="ORF">SAMN02799615_00256</name>
</gene>
<dbReference type="EMBL" id="FONH01000001">
    <property type="protein sequence ID" value="SFE06628.1"/>
    <property type="molecule type" value="Genomic_DNA"/>
</dbReference>
<reference evidence="2" key="1">
    <citation type="submission" date="2016-10" db="EMBL/GenBank/DDBJ databases">
        <authorList>
            <person name="Varghese N."/>
            <person name="Submissions S."/>
        </authorList>
    </citation>
    <scope>NUCLEOTIDE SEQUENCE [LARGE SCALE GENOMIC DNA]</scope>
    <source>
        <strain evidence="2">UNC178MFTsu3.1</strain>
    </source>
</reference>
<evidence type="ECO:0000313" key="1">
    <source>
        <dbReference type="EMBL" id="SFE06628.1"/>
    </source>
</evidence>